<feature type="transmembrane region" description="Helical" evidence="6">
    <location>
        <begin position="68"/>
        <end position="86"/>
    </location>
</feature>
<feature type="transmembrane region" description="Helical" evidence="6">
    <location>
        <begin position="197"/>
        <end position="215"/>
    </location>
</feature>
<comment type="subcellular location">
    <subcellularLocation>
        <location evidence="1">Cell membrane</location>
        <topology evidence="1">Multi-pass membrane protein</topology>
    </subcellularLocation>
</comment>
<evidence type="ECO:0000256" key="2">
    <source>
        <dbReference type="ARBA" id="ARBA00022475"/>
    </source>
</evidence>
<feature type="transmembrane region" description="Helical" evidence="6">
    <location>
        <begin position="29"/>
        <end position="48"/>
    </location>
</feature>
<evidence type="ECO:0000313" key="9">
    <source>
        <dbReference type="Proteomes" id="UP000185783"/>
    </source>
</evidence>
<dbReference type="EMBL" id="LVVZ01000018">
    <property type="protein sequence ID" value="OKL43746.1"/>
    <property type="molecule type" value="Genomic_DNA"/>
</dbReference>
<organism evidence="8 9">
    <name type="scientific">Pseudovibrio exalbescens</name>
    <dbReference type="NCBI Taxonomy" id="197461"/>
    <lineage>
        <taxon>Bacteria</taxon>
        <taxon>Pseudomonadati</taxon>
        <taxon>Pseudomonadota</taxon>
        <taxon>Alphaproteobacteria</taxon>
        <taxon>Hyphomicrobiales</taxon>
        <taxon>Stappiaceae</taxon>
        <taxon>Pseudovibrio</taxon>
    </lineage>
</organism>
<feature type="transmembrane region" description="Helical" evidence="6">
    <location>
        <begin position="456"/>
        <end position="476"/>
    </location>
</feature>
<keyword evidence="9" id="KW-1185">Reference proteome</keyword>
<dbReference type="OrthoDB" id="9762978at2"/>
<dbReference type="RefSeq" id="WP_028481534.1">
    <property type="nucleotide sequence ID" value="NZ_LVVZ01000018.1"/>
</dbReference>
<feature type="domain" description="Na+/H+ antiporter NhaC-like C-terminal" evidence="7">
    <location>
        <begin position="189"/>
        <end position="473"/>
    </location>
</feature>
<evidence type="ECO:0000256" key="1">
    <source>
        <dbReference type="ARBA" id="ARBA00004651"/>
    </source>
</evidence>
<feature type="transmembrane region" description="Helical" evidence="6">
    <location>
        <begin position="294"/>
        <end position="316"/>
    </location>
</feature>
<evidence type="ECO:0000256" key="5">
    <source>
        <dbReference type="ARBA" id="ARBA00023136"/>
    </source>
</evidence>
<sequence length="477" mass="50195">MEDYGIWTVITPLVTIGLAIVTRQVILSLLAGAVVGTTVIAGFNPLLGVKGTVDGIIGVFGSAGSTRTILFCFMVGGILRLIQVTGGTQGLVRWLTVKANVIHNRRAVQLLAMLITAIIFIESSISEMSAGTATNELAKRYKVSREQMAYVIQGTCVSVCSSVMINGWGAALMGVIGTQISLGYLTGDPFSILAGSIGYNFMAWLTIASILFYVLSGHCWGPMKEAEERALGGKELRDGAFPITADEEVAVVDHPAAGSVWNFILPLAFTILMVPVGLYITGEGNIANGSGSTSVFWGVMLGTFVSFLWFVSWGMLTIDEFFKELFKGYATMIPLGAVMTLAFLMGNISGDLNTGAYISGAITGALPSGFSAAFVFIIACIMSLATGTSWGTFAIMIPIGVQIGVAVGMDPHLMIGAALSGAIFGDMTSPISDTGIVASMATKNDHIDHIRTQLPYALVTGFVVTVMFSIAGFMSLA</sequence>
<dbReference type="Pfam" id="PF03553">
    <property type="entry name" value="Na_H_antiporter"/>
    <property type="match status" value="1"/>
</dbReference>
<comment type="caution">
    <text evidence="8">The sequence shown here is derived from an EMBL/GenBank/DDBJ whole genome shotgun (WGS) entry which is preliminary data.</text>
</comment>
<protein>
    <submittedName>
        <fullName evidence="8">Sodium:proton antiporter</fullName>
    </submittedName>
</protein>
<dbReference type="PANTHER" id="PTHR43478">
    <property type="entry name" value="NA+/H+ ANTIPORTER-RELATED"/>
    <property type="match status" value="1"/>
</dbReference>
<dbReference type="Proteomes" id="UP000185783">
    <property type="component" value="Unassembled WGS sequence"/>
</dbReference>
<keyword evidence="3 6" id="KW-0812">Transmembrane</keyword>
<evidence type="ECO:0000256" key="4">
    <source>
        <dbReference type="ARBA" id="ARBA00022989"/>
    </source>
</evidence>
<keyword evidence="5 6" id="KW-0472">Membrane</keyword>
<dbReference type="PANTHER" id="PTHR43478:SF1">
    <property type="entry name" value="NA+_H+ ANTIPORTER NHAC-LIKE C-TERMINAL DOMAIN-CONTAINING PROTEIN"/>
    <property type="match status" value="1"/>
</dbReference>
<feature type="transmembrane region" description="Helical" evidence="6">
    <location>
        <begin position="357"/>
        <end position="384"/>
    </location>
</feature>
<dbReference type="AlphaFoldDB" id="A0A1U7JG63"/>
<keyword evidence="2" id="KW-1003">Cell membrane</keyword>
<evidence type="ECO:0000256" key="3">
    <source>
        <dbReference type="ARBA" id="ARBA00022692"/>
    </source>
</evidence>
<evidence type="ECO:0000256" key="6">
    <source>
        <dbReference type="SAM" id="Phobius"/>
    </source>
</evidence>
<evidence type="ECO:0000259" key="7">
    <source>
        <dbReference type="Pfam" id="PF03553"/>
    </source>
</evidence>
<dbReference type="STRING" id="197461.A3843_11515"/>
<accession>A0A1U7JG63</accession>
<name>A0A1U7JG63_9HYPH</name>
<feature type="transmembrane region" description="Helical" evidence="6">
    <location>
        <begin position="263"/>
        <end position="282"/>
    </location>
</feature>
<feature type="transmembrane region" description="Helical" evidence="6">
    <location>
        <begin position="328"/>
        <end position="345"/>
    </location>
</feature>
<gene>
    <name evidence="8" type="ORF">A3843_11515</name>
</gene>
<keyword evidence="4 6" id="KW-1133">Transmembrane helix</keyword>
<evidence type="ECO:0000313" key="8">
    <source>
        <dbReference type="EMBL" id="OKL43746.1"/>
    </source>
</evidence>
<dbReference type="GO" id="GO:0005886">
    <property type="term" value="C:plasma membrane"/>
    <property type="evidence" value="ECO:0007669"/>
    <property type="project" value="UniProtKB-SubCell"/>
</dbReference>
<feature type="transmembrane region" description="Helical" evidence="6">
    <location>
        <begin position="390"/>
        <end position="409"/>
    </location>
</feature>
<proteinExistence type="predicted"/>
<reference evidence="8 9" key="1">
    <citation type="submission" date="2016-03" db="EMBL/GenBank/DDBJ databases">
        <title>Genome sequence of Nesiotobacter sp. nov., a moderately halophilic alphaproteobacterium isolated from the Yellow Sea, China.</title>
        <authorList>
            <person name="Zhang G."/>
            <person name="Zhang R."/>
        </authorList>
    </citation>
    <scope>NUCLEOTIDE SEQUENCE [LARGE SCALE GENOMIC DNA]</scope>
    <source>
        <strain evidence="8 9">WB1-6</strain>
    </source>
</reference>
<feature type="transmembrane region" description="Helical" evidence="6">
    <location>
        <begin position="6"/>
        <end position="22"/>
    </location>
</feature>
<dbReference type="InterPro" id="IPR018461">
    <property type="entry name" value="Na/H_Antiport_NhaC-like_C"/>
</dbReference>